<proteinExistence type="inferred from homology"/>
<reference evidence="5 7" key="1">
    <citation type="submission" date="2014-09" db="EMBL/GenBank/DDBJ databases">
        <title>Lactobacillus mucosae CRL573 Genome Sequencing.</title>
        <authorList>
            <person name="Bleckwedel J."/>
            <person name="Teran L.C."/>
            <person name="Bonacina J."/>
            <person name="Saavedra L."/>
            <person name="Mozzi F.B."/>
            <person name="Raya R.R."/>
        </authorList>
    </citation>
    <scope>NUCLEOTIDE SEQUENCE [LARGE SCALE GENOMIC DNA]</scope>
    <source>
        <strain evidence="5 7">CRL573</strain>
    </source>
</reference>
<dbReference type="RefSeq" id="WP_034540381.1">
    <property type="nucleotide sequence ID" value="NZ_CABFNH010000020.1"/>
</dbReference>
<evidence type="ECO:0000313" key="8">
    <source>
        <dbReference type="Proteomes" id="UP000365705"/>
    </source>
</evidence>
<dbReference type="AlphaFoldDB" id="A0A099YBJ2"/>
<dbReference type="GO" id="GO:0016998">
    <property type="term" value="P:cell wall macromolecule catabolic process"/>
    <property type="evidence" value="ECO:0007669"/>
    <property type="project" value="InterPro"/>
</dbReference>
<feature type="domain" description="SH3b" evidence="4">
    <location>
        <begin position="232"/>
        <end position="297"/>
    </location>
</feature>
<name>A0A099YBJ2_LIMMU</name>
<dbReference type="EMBL" id="JROC01000033">
    <property type="protein sequence ID" value="KGL66782.1"/>
    <property type="molecule type" value="Genomic_DNA"/>
</dbReference>
<comment type="similarity">
    <text evidence="1">Belongs to the glycosyl hydrolase 25 family.</text>
</comment>
<dbReference type="Gene3D" id="3.20.20.80">
    <property type="entry name" value="Glycosidases"/>
    <property type="match status" value="1"/>
</dbReference>
<dbReference type="Proteomes" id="UP000365705">
    <property type="component" value="Unassembled WGS sequence"/>
</dbReference>
<evidence type="ECO:0000313" key="5">
    <source>
        <dbReference type="EMBL" id="KGL66782.1"/>
    </source>
</evidence>
<dbReference type="PANTHER" id="PTHR34135:SF2">
    <property type="entry name" value="LYSOZYME"/>
    <property type="match status" value="1"/>
</dbReference>
<evidence type="ECO:0000313" key="6">
    <source>
        <dbReference type="EMBL" id="VTZ91535.1"/>
    </source>
</evidence>
<dbReference type="InterPro" id="IPR018077">
    <property type="entry name" value="Glyco_hydro_fam25_subgr"/>
</dbReference>
<dbReference type="EMBL" id="CABFNH010000020">
    <property type="protein sequence ID" value="VTZ91535.1"/>
    <property type="molecule type" value="Genomic_DNA"/>
</dbReference>
<evidence type="ECO:0000313" key="7">
    <source>
        <dbReference type="Proteomes" id="UP000030001"/>
    </source>
</evidence>
<keyword evidence="2 5" id="KW-0378">Hydrolase</keyword>
<reference evidence="6 8" key="2">
    <citation type="submission" date="2019-06" db="EMBL/GenBank/DDBJ databases">
        <authorList>
            <person name="Rodrigo-Torres L."/>
            <person name="Arahal R. D."/>
            <person name="Lucena T."/>
        </authorList>
    </citation>
    <scope>NUCLEOTIDE SEQUENCE [LARGE SCALE GENOMIC DNA]</scope>
    <source>
        <strain evidence="6 8">INIA P508</strain>
    </source>
</reference>
<keyword evidence="3 6" id="KW-0326">Glycosidase</keyword>
<dbReference type="SMART" id="SM00641">
    <property type="entry name" value="Glyco_25"/>
    <property type="match status" value="1"/>
</dbReference>
<dbReference type="Gene3D" id="2.30.30.40">
    <property type="entry name" value="SH3 Domains"/>
    <property type="match status" value="1"/>
</dbReference>
<dbReference type="InterPro" id="IPR003646">
    <property type="entry name" value="SH3-like_bac-type"/>
</dbReference>
<evidence type="ECO:0000256" key="2">
    <source>
        <dbReference type="ARBA" id="ARBA00022801"/>
    </source>
</evidence>
<evidence type="ECO:0000259" key="4">
    <source>
        <dbReference type="SMART" id="SM00287"/>
    </source>
</evidence>
<dbReference type="Pfam" id="PF01183">
    <property type="entry name" value="Glyco_hydro_25"/>
    <property type="match status" value="1"/>
</dbReference>
<dbReference type="SUPFAM" id="SSF51445">
    <property type="entry name" value="(Trans)glycosidases"/>
    <property type="match status" value="1"/>
</dbReference>
<dbReference type="InterPro" id="IPR017853">
    <property type="entry name" value="GH"/>
</dbReference>
<dbReference type="GO" id="GO:0016052">
    <property type="term" value="P:carbohydrate catabolic process"/>
    <property type="evidence" value="ECO:0007669"/>
    <property type="project" value="TreeGrafter"/>
</dbReference>
<accession>A0A099YBJ2</accession>
<dbReference type="GO" id="GO:0009253">
    <property type="term" value="P:peptidoglycan catabolic process"/>
    <property type="evidence" value="ECO:0007669"/>
    <property type="project" value="InterPro"/>
</dbReference>
<gene>
    <name evidence="6" type="primary">lyc_3</name>
    <name evidence="6" type="ORF">LMUP508_01464</name>
    <name evidence="5" type="ORF">LX03_06945</name>
</gene>
<evidence type="ECO:0000256" key="3">
    <source>
        <dbReference type="ARBA" id="ARBA00023295"/>
    </source>
</evidence>
<sequence length="304" mass="33622">MTMYSVDVYSGSSDSIIQDSHAQAVIVKATQGTGYVNPKCNHQVELAKSLGKKLGYYHYAGGGDPVAEADYFIDNIKNYVGTGMLIVDWERYQNSAFGNTNWVRRFVDRVHDRTGVWCVIYVSESALAQVANCANDCGVWVAKYASMTWGSWTVPNMAVSSGAFKFITGWQYTGGDMDRSIWYLDEAAWDKFAKANVANPTPSPQPKVDQAKPVVNPQTTWTDNLGDTWHAEDGKFISNTALHLRWGARPSASTIAVLPAGSVVKYDAWLRGNEFVYVRQPRGNGYGYVAVRNAKTGEAYGKFE</sequence>
<organism evidence="5 7">
    <name type="scientific">Limosilactobacillus mucosae</name>
    <name type="common">Lactobacillus mucosae</name>
    <dbReference type="NCBI Taxonomy" id="97478"/>
    <lineage>
        <taxon>Bacteria</taxon>
        <taxon>Bacillati</taxon>
        <taxon>Bacillota</taxon>
        <taxon>Bacilli</taxon>
        <taxon>Lactobacillales</taxon>
        <taxon>Lactobacillaceae</taxon>
        <taxon>Limosilactobacillus</taxon>
    </lineage>
</organism>
<dbReference type="SMART" id="SM00287">
    <property type="entry name" value="SH3b"/>
    <property type="match status" value="1"/>
</dbReference>
<dbReference type="GO" id="GO:0003796">
    <property type="term" value="F:lysozyme activity"/>
    <property type="evidence" value="ECO:0007669"/>
    <property type="project" value="UniProtKB-EC"/>
</dbReference>
<protein>
    <submittedName>
        <fullName evidence="6">Autolytic lysozyme</fullName>
        <ecNumber evidence="6">3.2.1.17</ecNumber>
    </submittedName>
    <submittedName>
        <fullName evidence="5">Glycoside hydrolase family 25</fullName>
    </submittedName>
</protein>
<dbReference type="EC" id="3.2.1.17" evidence="6"/>
<evidence type="ECO:0000256" key="1">
    <source>
        <dbReference type="ARBA" id="ARBA00010646"/>
    </source>
</evidence>
<dbReference type="PANTHER" id="PTHR34135">
    <property type="entry name" value="LYSOZYME"/>
    <property type="match status" value="1"/>
</dbReference>
<dbReference type="InterPro" id="IPR002053">
    <property type="entry name" value="Glyco_hydro_25"/>
</dbReference>
<dbReference type="Proteomes" id="UP000030001">
    <property type="component" value="Unassembled WGS sequence"/>
</dbReference>
<dbReference type="PROSITE" id="PS51904">
    <property type="entry name" value="GLYCOSYL_HYDROL_F25_2"/>
    <property type="match status" value="1"/>
</dbReference>